<dbReference type="EMBL" id="GAKP01002429">
    <property type="protein sequence ID" value="JAC56523.1"/>
    <property type="molecule type" value="Transcribed_RNA"/>
</dbReference>
<dbReference type="AlphaFoldDB" id="A0A034WPF0"/>
<feature type="region of interest" description="Disordered" evidence="1">
    <location>
        <begin position="736"/>
        <end position="756"/>
    </location>
</feature>
<feature type="domain" description="DUF4771" evidence="3">
    <location>
        <begin position="567"/>
        <end position="723"/>
    </location>
</feature>
<dbReference type="InterPro" id="IPR031935">
    <property type="entry name" value="DUF4770"/>
</dbReference>
<dbReference type="PANTHER" id="PTHR41967:SF6">
    <property type="entry name" value="FI19406P1-RELATED"/>
    <property type="match status" value="1"/>
</dbReference>
<evidence type="ECO:0000259" key="3">
    <source>
        <dbReference type="Pfam" id="PF15995"/>
    </source>
</evidence>
<protein>
    <recommendedName>
        <fullName evidence="5">DUF4770 domain-containing protein</fullName>
    </recommendedName>
</protein>
<dbReference type="PANTHER" id="PTHR41967">
    <property type="entry name" value="FI19406P1-RELATED"/>
    <property type="match status" value="1"/>
</dbReference>
<dbReference type="EMBL" id="GAKP01002428">
    <property type="protein sequence ID" value="JAC56524.1"/>
    <property type="molecule type" value="Transcribed_RNA"/>
</dbReference>
<dbReference type="InterPro" id="IPR031936">
    <property type="entry name" value="DUF4771"/>
</dbReference>
<dbReference type="KEGG" id="bdr:105228648"/>
<proteinExistence type="predicted"/>
<dbReference type="Pfam" id="PF15995">
    <property type="entry name" value="DUF4771"/>
    <property type="match status" value="1"/>
</dbReference>
<dbReference type="RefSeq" id="XP_011206841.2">
    <property type="nucleotide sequence ID" value="XM_011208539.4"/>
</dbReference>
<evidence type="ECO:0008006" key="5">
    <source>
        <dbReference type="Google" id="ProtNLM"/>
    </source>
</evidence>
<name>A0A034WPF0_BACDO</name>
<dbReference type="GeneID" id="105228648"/>
<accession>A0A034WPF0</accession>
<evidence type="ECO:0000256" key="1">
    <source>
        <dbReference type="SAM" id="MobiDB-lite"/>
    </source>
</evidence>
<feature type="domain" description="DUF4770" evidence="2">
    <location>
        <begin position="67"/>
        <end position="234"/>
    </location>
</feature>
<reference evidence="4" key="1">
    <citation type="journal article" date="2014" name="BMC Genomics">
        <title>Characterizing the developmental transcriptome of the oriental fruit fly, Bactrocera dorsalis (Diptera: Tephritidae) through comparative genomic analysis with Drosophila melanogaster utilizing modENCODE datasets.</title>
        <authorList>
            <person name="Geib S.M."/>
            <person name="Calla B."/>
            <person name="Hall B."/>
            <person name="Hou S."/>
            <person name="Manoukis N.C."/>
        </authorList>
    </citation>
    <scope>NUCLEOTIDE SEQUENCE</scope>
    <source>
        <strain evidence="4">Punador</strain>
    </source>
</reference>
<dbReference type="Pfam" id="PF15994">
    <property type="entry name" value="DUF4770"/>
    <property type="match status" value="1"/>
</dbReference>
<organism evidence="4">
    <name type="scientific">Bactrocera dorsalis</name>
    <name type="common">Oriental fruit fly</name>
    <name type="synonym">Dacus dorsalis</name>
    <dbReference type="NCBI Taxonomy" id="27457"/>
    <lineage>
        <taxon>Eukaryota</taxon>
        <taxon>Metazoa</taxon>
        <taxon>Ecdysozoa</taxon>
        <taxon>Arthropoda</taxon>
        <taxon>Hexapoda</taxon>
        <taxon>Insecta</taxon>
        <taxon>Pterygota</taxon>
        <taxon>Neoptera</taxon>
        <taxon>Endopterygota</taxon>
        <taxon>Diptera</taxon>
        <taxon>Brachycera</taxon>
        <taxon>Muscomorpha</taxon>
        <taxon>Tephritoidea</taxon>
        <taxon>Tephritidae</taxon>
        <taxon>Bactrocera</taxon>
        <taxon>Bactrocera</taxon>
    </lineage>
</organism>
<evidence type="ECO:0000259" key="2">
    <source>
        <dbReference type="Pfam" id="PF15994"/>
    </source>
</evidence>
<sequence>MSDRRRSASIRRNNKFKIELEKFLKDKDVPQWYRAFSTFQLNAADQLMMSIRDDVEQDTAHRVRYCLSVLGLQPLLDNKGLKLIMQLSGGNDLAFLWFLMESHYKTSNENEYSLNEQLILSGIAHLDMITTLRGLDGLLPRGHKSKRTIAKYNANIKVNNKIPKKMRIVEDGKLMPYFQRLERPKLINATHNLKRPDYKVRFRAYEKYKDANYEPPNEKNRWFAMYTFKEAVRVPLTELRLYFDGFFKEIGTNNKGEKAAIRIIDSALRHLDTYSEKTNLCLHHQRELEDLEQKKIVQEVEKREKCLQSLDLFNRKKKEERLTRIHEALEKEVAIYRSKYKDKVKNNKEYLHMLSNDNYSEYSIRDDGSFCTLEPSLQEERIEQIVQSDANTQSQGQKSKLRLLGGGTVKRDTVTSFLDMKRSSILSETDRLYIQKYDYGHQKTISPTASQLFFESPTGHRPYKFNYEKIFNCEYYFNRDKFIKKVCARMLEEDENGKIDHCYDMPNVGEVARKYADTEWDEQQKNMRQCYHRTRKAIGLTSIENLDAQQHLPETQELPSDMPAQGFYDCEDKELMHGMLRSALAHLAKNPKYVLASLPDCHKLPCLREWIYQRYGKRYTYAERVADFAHSRKISKGINNLRLGVQVPTTNDVSKIAYLHPKSTCHKYMLKKAKRMRADYFRQTNKAYMENARLMWLTMNDAQCSISQRDIFFSYMPQRMNDLHHINPWSLRQVKDMKTPHDKRQREQRSKATDGF</sequence>
<evidence type="ECO:0000313" key="4">
    <source>
        <dbReference type="EMBL" id="JAC56524.1"/>
    </source>
</evidence>
<dbReference type="OrthoDB" id="6613664at2759"/>